<dbReference type="EMBL" id="LAZR01070417">
    <property type="protein sequence ID" value="KKK41216.1"/>
    <property type="molecule type" value="Genomic_DNA"/>
</dbReference>
<proteinExistence type="predicted"/>
<gene>
    <name evidence="2" type="ORF">LCGC14_2784190</name>
</gene>
<organism evidence="2">
    <name type="scientific">marine sediment metagenome</name>
    <dbReference type="NCBI Taxonomy" id="412755"/>
    <lineage>
        <taxon>unclassified sequences</taxon>
        <taxon>metagenomes</taxon>
        <taxon>ecological metagenomes</taxon>
    </lineage>
</organism>
<sequence>MTLIHKVIVSFGTAGFNKLQIMVVGLISITGIVSTMSDTPVFGLPASSWVLFFIVYFIVGFSASLYASNSTVLSKS</sequence>
<accession>A0A0F8XYJ1</accession>
<keyword evidence="1" id="KW-0472">Membrane</keyword>
<evidence type="ECO:0000313" key="2">
    <source>
        <dbReference type="EMBL" id="KKK41216.1"/>
    </source>
</evidence>
<dbReference type="AlphaFoldDB" id="A0A0F8XYJ1"/>
<protein>
    <submittedName>
        <fullName evidence="2">Uncharacterized protein</fullName>
    </submittedName>
</protein>
<name>A0A0F8XYJ1_9ZZZZ</name>
<evidence type="ECO:0000256" key="1">
    <source>
        <dbReference type="SAM" id="Phobius"/>
    </source>
</evidence>
<feature type="transmembrane region" description="Helical" evidence="1">
    <location>
        <begin position="49"/>
        <end position="67"/>
    </location>
</feature>
<keyword evidence="1" id="KW-0812">Transmembrane</keyword>
<comment type="caution">
    <text evidence="2">The sequence shown here is derived from an EMBL/GenBank/DDBJ whole genome shotgun (WGS) entry which is preliminary data.</text>
</comment>
<reference evidence="2" key="1">
    <citation type="journal article" date="2015" name="Nature">
        <title>Complex archaea that bridge the gap between prokaryotes and eukaryotes.</title>
        <authorList>
            <person name="Spang A."/>
            <person name="Saw J.H."/>
            <person name="Jorgensen S.L."/>
            <person name="Zaremba-Niedzwiedzka K."/>
            <person name="Martijn J."/>
            <person name="Lind A.E."/>
            <person name="van Eijk R."/>
            <person name="Schleper C."/>
            <person name="Guy L."/>
            <person name="Ettema T.J."/>
        </authorList>
    </citation>
    <scope>NUCLEOTIDE SEQUENCE</scope>
</reference>
<keyword evidence="1" id="KW-1133">Transmembrane helix</keyword>